<sequence>MHVEKSLQGHARRQEALDLLDAKLSYVKEHVPAVVLPDLMQVPIWLNKDIRRGACYHPNPKWLEANDRMPEKVRTIELQNIDNLIDWSDKQPMMVLHELAHAYHHRVHGFKHPGITRAFQQAQKSGSYDAVMHVSGKKKRAYAMNNEKEYFAELTEAYFGKNDFYPFNRDELKRHDPEGYRMIESVWKVNE</sequence>
<name>A0A851GG07_9BACT</name>
<proteinExistence type="predicted"/>
<reference evidence="1 2" key="1">
    <citation type="submission" date="2020-07" db="EMBL/GenBank/DDBJ databases">
        <title>Roseicoccus Jingziensis gen. nov., sp. nov., isolated from coastal seawater.</title>
        <authorList>
            <person name="Feng X."/>
        </authorList>
    </citation>
    <scope>NUCLEOTIDE SEQUENCE [LARGE SCALE GENOMIC DNA]</scope>
    <source>
        <strain evidence="1 2">N1E253</strain>
    </source>
</reference>
<dbReference type="InterPro" id="IPR024079">
    <property type="entry name" value="MetalloPept_cat_dom_sf"/>
</dbReference>
<protein>
    <submittedName>
        <fullName evidence="1">Metallopeptidase</fullName>
    </submittedName>
</protein>
<dbReference type="AlphaFoldDB" id="A0A851GG07"/>
<evidence type="ECO:0000313" key="2">
    <source>
        <dbReference type="Proteomes" id="UP000557872"/>
    </source>
</evidence>
<dbReference type="GO" id="GO:0008237">
    <property type="term" value="F:metallopeptidase activity"/>
    <property type="evidence" value="ECO:0007669"/>
    <property type="project" value="InterPro"/>
</dbReference>
<keyword evidence="2" id="KW-1185">Reference proteome</keyword>
<gene>
    <name evidence="1" type="ORF">HW115_09485</name>
</gene>
<dbReference type="SUPFAM" id="SSF55486">
    <property type="entry name" value="Metalloproteases ('zincins'), catalytic domain"/>
    <property type="match status" value="1"/>
</dbReference>
<comment type="caution">
    <text evidence="1">The sequence shown here is derived from an EMBL/GenBank/DDBJ whole genome shotgun (WGS) entry which is preliminary data.</text>
</comment>
<dbReference type="Proteomes" id="UP000557872">
    <property type="component" value="Unassembled WGS sequence"/>
</dbReference>
<accession>A0A851GG07</accession>
<dbReference type="Gene3D" id="3.40.390.10">
    <property type="entry name" value="Collagenase (Catalytic Domain)"/>
    <property type="match status" value="1"/>
</dbReference>
<dbReference type="RefSeq" id="WP_178932380.1">
    <property type="nucleotide sequence ID" value="NZ_JACBAZ010000003.1"/>
</dbReference>
<dbReference type="EMBL" id="JACBAZ010000003">
    <property type="protein sequence ID" value="NWK55842.1"/>
    <property type="molecule type" value="Genomic_DNA"/>
</dbReference>
<organism evidence="1 2">
    <name type="scientific">Oceaniferula marina</name>
    <dbReference type="NCBI Taxonomy" id="2748318"/>
    <lineage>
        <taxon>Bacteria</taxon>
        <taxon>Pseudomonadati</taxon>
        <taxon>Verrucomicrobiota</taxon>
        <taxon>Verrucomicrobiia</taxon>
        <taxon>Verrucomicrobiales</taxon>
        <taxon>Verrucomicrobiaceae</taxon>
        <taxon>Oceaniferula</taxon>
    </lineage>
</organism>
<evidence type="ECO:0000313" key="1">
    <source>
        <dbReference type="EMBL" id="NWK55842.1"/>
    </source>
</evidence>